<reference evidence="2 3" key="1">
    <citation type="journal article" date="2024" name="Plant Biotechnol. J.">
        <title>Dendrobium thyrsiflorum genome and its molecular insights into genes involved in important horticultural traits.</title>
        <authorList>
            <person name="Chen B."/>
            <person name="Wang J.Y."/>
            <person name="Zheng P.J."/>
            <person name="Li K.L."/>
            <person name="Liang Y.M."/>
            <person name="Chen X.F."/>
            <person name="Zhang C."/>
            <person name="Zhao X."/>
            <person name="He X."/>
            <person name="Zhang G.Q."/>
            <person name="Liu Z.J."/>
            <person name="Xu Q."/>
        </authorList>
    </citation>
    <scope>NUCLEOTIDE SEQUENCE [LARGE SCALE GENOMIC DNA]</scope>
    <source>
        <strain evidence="2">GZMU011</strain>
    </source>
</reference>
<comment type="caution">
    <text evidence="2">The sequence shown here is derived from an EMBL/GenBank/DDBJ whole genome shotgun (WGS) entry which is preliminary data.</text>
</comment>
<gene>
    <name evidence="2" type="ORF">M5K25_027214</name>
</gene>
<name>A0ABD0TZF4_DENTH</name>
<proteinExistence type="predicted"/>
<evidence type="ECO:0000256" key="1">
    <source>
        <dbReference type="SAM" id="MobiDB-lite"/>
    </source>
</evidence>
<dbReference type="Proteomes" id="UP001552299">
    <property type="component" value="Unassembled WGS sequence"/>
</dbReference>
<dbReference type="PANTHER" id="PTHR35486">
    <property type="entry name" value="EXPRESSED PROTEIN"/>
    <property type="match status" value="1"/>
</dbReference>
<dbReference type="AlphaFoldDB" id="A0ABD0TZF4"/>
<organism evidence="2 3">
    <name type="scientific">Dendrobium thyrsiflorum</name>
    <name type="common">Pinecone-like raceme dendrobium</name>
    <name type="synonym">Orchid</name>
    <dbReference type="NCBI Taxonomy" id="117978"/>
    <lineage>
        <taxon>Eukaryota</taxon>
        <taxon>Viridiplantae</taxon>
        <taxon>Streptophyta</taxon>
        <taxon>Embryophyta</taxon>
        <taxon>Tracheophyta</taxon>
        <taxon>Spermatophyta</taxon>
        <taxon>Magnoliopsida</taxon>
        <taxon>Liliopsida</taxon>
        <taxon>Asparagales</taxon>
        <taxon>Orchidaceae</taxon>
        <taxon>Epidendroideae</taxon>
        <taxon>Malaxideae</taxon>
        <taxon>Dendrobiinae</taxon>
        <taxon>Dendrobium</taxon>
    </lineage>
</organism>
<dbReference type="PANTHER" id="PTHR35486:SF1">
    <property type="entry name" value="OS02G0689500 PROTEIN"/>
    <property type="match status" value="1"/>
</dbReference>
<protein>
    <submittedName>
        <fullName evidence="2">Uncharacterized protein</fullName>
    </submittedName>
</protein>
<dbReference type="EMBL" id="JANQDX010000019">
    <property type="protein sequence ID" value="KAL0905043.1"/>
    <property type="molecule type" value="Genomic_DNA"/>
</dbReference>
<evidence type="ECO:0000313" key="2">
    <source>
        <dbReference type="EMBL" id="KAL0905043.1"/>
    </source>
</evidence>
<feature type="region of interest" description="Disordered" evidence="1">
    <location>
        <begin position="102"/>
        <end position="169"/>
    </location>
</feature>
<sequence length="242" mass="26093">MSCRIHPSDLGAGVCACCLRERLSNLFATPPDNGAASSPAIKQKPEPCAAPLLCSRSGPHDSLAADGCHGNRKPCHNKGISNSIVPKSSASNSWHSALILWQRKKNKKKSTQTTSPGVDEFSRGRSKKPHMRPVNARGMSPASMDQTEEEDGRRLSAASSLRRKAQRQQSPCKLSSYALCLNPLMRPTPGNQRNHVSETVFTGEPRGTFNPRCSAVGAAVPDACSGLVPNRSRKLVDLGKEW</sequence>
<dbReference type="InterPro" id="IPR008004">
    <property type="entry name" value="OCTOPUS-like"/>
</dbReference>
<accession>A0ABD0TZF4</accession>
<dbReference type="Pfam" id="PF05340">
    <property type="entry name" value="DUF740"/>
    <property type="match status" value="1"/>
</dbReference>
<evidence type="ECO:0000313" key="3">
    <source>
        <dbReference type="Proteomes" id="UP001552299"/>
    </source>
</evidence>
<keyword evidence="3" id="KW-1185">Reference proteome</keyword>